<name>A0A8H8S4C6_9HELO</name>
<dbReference type="InterPro" id="IPR001509">
    <property type="entry name" value="Epimerase_deHydtase"/>
</dbReference>
<dbReference type="SUPFAM" id="SSF51735">
    <property type="entry name" value="NAD(P)-binding Rossmann-fold domains"/>
    <property type="match status" value="1"/>
</dbReference>
<keyword evidence="3" id="KW-1185">Reference proteome</keyword>
<dbReference type="CDD" id="cd05262">
    <property type="entry name" value="SDR_a7"/>
    <property type="match status" value="1"/>
</dbReference>
<proteinExistence type="predicted"/>
<dbReference type="EMBL" id="QGMI01000114">
    <property type="protein sequence ID" value="TVY47020.1"/>
    <property type="molecule type" value="Genomic_DNA"/>
</dbReference>
<dbReference type="PANTHER" id="PTHR48079:SF6">
    <property type="entry name" value="NAD(P)-BINDING DOMAIN-CONTAINING PROTEIN-RELATED"/>
    <property type="match status" value="1"/>
</dbReference>
<dbReference type="Pfam" id="PF01370">
    <property type="entry name" value="Epimerase"/>
    <property type="match status" value="1"/>
</dbReference>
<dbReference type="PANTHER" id="PTHR48079">
    <property type="entry name" value="PROTEIN YEEZ"/>
    <property type="match status" value="1"/>
</dbReference>
<dbReference type="Proteomes" id="UP000443090">
    <property type="component" value="Unassembled WGS sequence"/>
</dbReference>
<reference evidence="2 3" key="1">
    <citation type="submission" date="2018-05" db="EMBL/GenBank/DDBJ databases">
        <title>Genome sequencing and assembly of the regulated plant pathogen Lachnellula willkommii and related sister species for the development of diagnostic species identification markers.</title>
        <authorList>
            <person name="Giroux E."/>
            <person name="Bilodeau G."/>
        </authorList>
    </citation>
    <scope>NUCLEOTIDE SEQUENCE [LARGE SCALE GENOMIC DNA]</scope>
    <source>
        <strain evidence="2 3">CBS 160.35</strain>
    </source>
</reference>
<dbReference type="OrthoDB" id="10262413at2759"/>
<feature type="domain" description="NAD-dependent epimerase/dehydratase" evidence="1">
    <location>
        <begin position="3"/>
        <end position="76"/>
    </location>
</feature>
<evidence type="ECO:0000313" key="2">
    <source>
        <dbReference type="EMBL" id="TVY47020.1"/>
    </source>
</evidence>
<dbReference type="AlphaFoldDB" id="A0A8H8S4C6"/>
<accession>A0A8H8S4C6</accession>
<dbReference type="Gene3D" id="3.40.50.720">
    <property type="entry name" value="NAD(P)-binding Rossmann-like Domain"/>
    <property type="match status" value="2"/>
</dbReference>
<comment type="caution">
    <text evidence="2">The sequence shown here is derived from an EMBL/GenBank/DDBJ whole genome shotgun (WGS) entry which is preliminary data.</text>
</comment>
<evidence type="ECO:0000259" key="1">
    <source>
        <dbReference type="Pfam" id="PF01370"/>
    </source>
</evidence>
<sequence length="277" mass="28669">MLVFVTGASGFIGSAVVLDLLHAGHRVLGLARSPASAASLVSAGALVHHGSLSDLASLKSGAAKADGVVHLAFNADFSNYAAVCEMDRLAIEAMGEALAGTGKPLVVTKMGRIWGASDVAALALAEKKVRVSVVRLPPTVHGEGEKGFIPMLVSAARAGGESMYIGDGLNRWPAVHRLDAAVVFRLALEKGGAGKSFHAVGEEAVVLKDVAGVIGRELGVPVVSRSFEEAQGVLGFVATPVSMDNPTSSQWTREVLGWSPRQVGLIADLEQGHYFGK</sequence>
<dbReference type="GO" id="GO:0004029">
    <property type="term" value="F:aldehyde dehydrogenase (NAD+) activity"/>
    <property type="evidence" value="ECO:0007669"/>
    <property type="project" value="TreeGrafter"/>
</dbReference>
<protein>
    <recommendedName>
        <fullName evidence="1">NAD-dependent epimerase/dehydratase domain-containing protein</fullName>
    </recommendedName>
</protein>
<dbReference type="GO" id="GO:0005737">
    <property type="term" value="C:cytoplasm"/>
    <property type="evidence" value="ECO:0007669"/>
    <property type="project" value="TreeGrafter"/>
</dbReference>
<dbReference type="InterPro" id="IPR051783">
    <property type="entry name" value="NAD(P)-dependent_oxidoreduct"/>
</dbReference>
<dbReference type="InterPro" id="IPR036291">
    <property type="entry name" value="NAD(P)-bd_dom_sf"/>
</dbReference>
<organism evidence="2 3">
    <name type="scientific">Lachnellula occidentalis</name>
    <dbReference type="NCBI Taxonomy" id="215460"/>
    <lineage>
        <taxon>Eukaryota</taxon>
        <taxon>Fungi</taxon>
        <taxon>Dikarya</taxon>
        <taxon>Ascomycota</taxon>
        <taxon>Pezizomycotina</taxon>
        <taxon>Leotiomycetes</taxon>
        <taxon>Helotiales</taxon>
        <taxon>Lachnaceae</taxon>
        <taxon>Lachnellula</taxon>
    </lineage>
</organism>
<gene>
    <name evidence="2" type="primary">SPBC2A9.02</name>
    <name evidence="2" type="ORF">LOCC1_G002699</name>
</gene>
<evidence type="ECO:0000313" key="3">
    <source>
        <dbReference type="Proteomes" id="UP000443090"/>
    </source>
</evidence>